<accession>A0A377TTU2</accession>
<keyword evidence="1" id="KW-0808">Transferase</keyword>
<organism evidence="1 2">
    <name type="scientific">Klebsiella pneumoniae</name>
    <dbReference type="NCBI Taxonomy" id="573"/>
    <lineage>
        <taxon>Bacteria</taxon>
        <taxon>Pseudomonadati</taxon>
        <taxon>Pseudomonadota</taxon>
        <taxon>Gammaproteobacteria</taxon>
        <taxon>Enterobacterales</taxon>
        <taxon>Enterobacteriaceae</taxon>
        <taxon>Klebsiella/Raoultella group</taxon>
        <taxon>Klebsiella</taxon>
        <taxon>Klebsiella pneumoniae complex</taxon>
    </lineage>
</organism>
<dbReference type="GO" id="GO:0016301">
    <property type="term" value="F:kinase activity"/>
    <property type="evidence" value="ECO:0007669"/>
    <property type="project" value="UniProtKB-KW"/>
</dbReference>
<dbReference type="EMBL" id="UGKQ01000007">
    <property type="protein sequence ID" value="STS82074.1"/>
    <property type="molecule type" value="Genomic_DNA"/>
</dbReference>
<keyword evidence="1" id="KW-0418">Kinase</keyword>
<sequence>MLQKIANAGKSRFLLSDGLATVNREGIKPWTGVITPHEMVEELQSGFTVPSDDDFDGVDVTYINGTTWAGGDR</sequence>
<evidence type="ECO:0000313" key="2">
    <source>
        <dbReference type="Proteomes" id="UP000254938"/>
    </source>
</evidence>
<reference evidence="1 2" key="1">
    <citation type="submission" date="2018-06" db="EMBL/GenBank/DDBJ databases">
        <authorList>
            <consortium name="Pathogen Informatics"/>
            <person name="Doyle S."/>
        </authorList>
    </citation>
    <scope>NUCLEOTIDE SEQUENCE [LARGE SCALE GENOMIC DNA]</scope>
    <source>
        <strain evidence="1 2">NCTC9140</strain>
    </source>
</reference>
<dbReference type="AlphaFoldDB" id="A0A377TTU2"/>
<protein>
    <submittedName>
        <fullName evidence="1">Putative kinase</fullName>
    </submittedName>
</protein>
<gene>
    <name evidence="1" type="ORF">NCTC9140_03822</name>
</gene>
<dbReference type="Proteomes" id="UP000254938">
    <property type="component" value="Unassembled WGS sequence"/>
</dbReference>
<name>A0A377TTU2_KLEPN</name>
<proteinExistence type="predicted"/>
<evidence type="ECO:0000313" key="1">
    <source>
        <dbReference type="EMBL" id="STS82074.1"/>
    </source>
</evidence>